<sequence length="738" mass="80816">MVDGVGGPASADACSGGQSDAERKASEDTRTKLKDAWDDKLKELREKWQKEQSLNALSQGGSGTPVPVGFIPPDVKSKADEMLEDLGTYLDLLNHSQTAADACAELTGRYKGETSDVKKVCTVLVKVVNWMGGLTANGVEKKNKISEQNWVQYLRCVIGYEVILRTLTKKCKAQRMLKIISDTMEKGGSKPTGPNVSSICPWVKLEDIGDNEGSIGNEVQKWLNKAKGGSSGGGIRGFDNIVAWYRCTEKEEEEEKAKQKAQTCQSDRIMDLMKGGMSHQLNVLVDPIAAANDCIEKAENNGKDRALCNRLKCIEEYLQETTTTPATTAAATEQSGKRETEHIEDDDDGKKFGGAVGGSGTGSGGGAGGTKPMWQAWLEKWLQQNGATVTNGVVSGKSITEKLWEDLKSTYDAFVEEVGTQESFEISKLCETTGKFAPQGGYESGVKTLCQAILKIRYFMSGVKTKRRGQTHDKRLIDHPVRIEGNMPPGETFKRCIVGMVGLWDIYQDHCKLGDVIQKVQADVDKKLVDHLKGQYRANLNMCRSITPEGLTIGRTVLGDRIKQWARHDRGEAEEHNTVGKLVGRQSRANRWVGGALYLGEAMCPKEEDARREAREDNMKVMAQFISLPSTTQDGGNSSKHSVLDVLMNDNIRIPDSTLENVLPGIMDTTTGKVDLDKLNKAIEKIEKDAGTALKGGQCKDIEGLCGRAQCAGNQWFKDRGKDGTVDKEKVCNRCCPL</sequence>
<dbReference type="Proteomes" id="UP000182128">
    <property type="component" value="Unassembled WGS sequence"/>
</dbReference>
<dbReference type="Pfam" id="PF12887">
    <property type="entry name" value="SICA_alpha"/>
    <property type="match status" value="2"/>
</dbReference>
<feature type="region of interest" description="Disordered" evidence="1">
    <location>
        <begin position="324"/>
        <end position="369"/>
    </location>
</feature>
<evidence type="ECO:0000256" key="1">
    <source>
        <dbReference type="SAM" id="MobiDB-lite"/>
    </source>
</evidence>
<feature type="compositionally biased region" description="Basic and acidic residues" evidence="1">
    <location>
        <begin position="20"/>
        <end position="36"/>
    </location>
</feature>
<evidence type="ECO:0000259" key="2">
    <source>
        <dbReference type="Pfam" id="PF12887"/>
    </source>
</evidence>
<protein>
    <submittedName>
        <fullName evidence="3">SICAvar, type I</fullName>
    </submittedName>
</protein>
<feature type="compositionally biased region" description="Gly residues" evidence="1">
    <location>
        <begin position="352"/>
        <end position="369"/>
    </location>
</feature>
<organism evidence="3 4">
    <name type="scientific">Plasmodium knowlesi (strain H)</name>
    <dbReference type="NCBI Taxonomy" id="5851"/>
    <lineage>
        <taxon>Eukaryota</taxon>
        <taxon>Sar</taxon>
        <taxon>Alveolata</taxon>
        <taxon>Apicomplexa</taxon>
        <taxon>Aconoidasida</taxon>
        <taxon>Haemosporida</taxon>
        <taxon>Plasmodiidae</taxon>
        <taxon>Plasmodium</taxon>
        <taxon>Plasmodium (Plasmodium)</taxon>
    </lineage>
</organism>
<name>A0A1A7VZF3_PLAKH</name>
<evidence type="ECO:0000313" key="3">
    <source>
        <dbReference type="EMBL" id="SBO27164.1"/>
    </source>
</evidence>
<evidence type="ECO:0000313" key="4">
    <source>
        <dbReference type="Proteomes" id="UP000182128"/>
    </source>
</evidence>
<dbReference type="InterPro" id="IPR024290">
    <property type="entry name" value="SICA_extracell_a"/>
</dbReference>
<feature type="domain" description="Schizont-infected cell agglutination extracellular alpha" evidence="2">
    <location>
        <begin position="373"/>
        <end position="565"/>
    </location>
</feature>
<proteinExistence type="predicted"/>
<dbReference type="EMBL" id="CWHQ02000026">
    <property type="protein sequence ID" value="SBO27164.1"/>
    <property type="molecule type" value="Genomic_DNA"/>
</dbReference>
<reference evidence="4" key="1">
    <citation type="submission" date="2016-05" db="EMBL/GenBank/DDBJ databases">
        <authorList>
            <person name="Sharaf H."/>
        </authorList>
    </citation>
    <scope>NUCLEOTIDE SEQUENCE [LARGE SCALE GENOMIC DNA]</scope>
    <source>
        <strain evidence="4">H</strain>
    </source>
</reference>
<feature type="region of interest" description="Disordered" evidence="1">
    <location>
        <begin position="1"/>
        <end position="36"/>
    </location>
</feature>
<accession>A0A1A7VZF3</accession>
<dbReference type="AlphaFoldDB" id="A0A1A7VZF3"/>
<feature type="domain" description="Schizont-infected cell agglutination extracellular alpha" evidence="2">
    <location>
        <begin position="43"/>
        <end position="222"/>
    </location>
</feature>
<gene>
    <name evidence="3" type="ORF">PKNA1_C2_1459200</name>
</gene>